<dbReference type="SMART" id="SM00033">
    <property type="entry name" value="CH"/>
    <property type="match status" value="1"/>
</dbReference>
<keyword evidence="2" id="KW-0175">Coiled coil</keyword>
<dbReference type="EMBL" id="CAJPVJ010003832">
    <property type="protein sequence ID" value="CAG2167989.1"/>
    <property type="molecule type" value="Genomic_DNA"/>
</dbReference>
<evidence type="ECO:0000313" key="6">
    <source>
        <dbReference type="EMBL" id="CAD7649821.1"/>
    </source>
</evidence>
<evidence type="ECO:0000256" key="3">
    <source>
        <dbReference type="ARBA" id="ARBA00061655"/>
    </source>
</evidence>
<evidence type="ECO:0000256" key="4">
    <source>
        <dbReference type="SAM" id="MobiDB-lite"/>
    </source>
</evidence>
<gene>
    <name evidence="6" type="ORF">ONB1V03_LOCUS7483</name>
</gene>
<dbReference type="InterPro" id="IPR036872">
    <property type="entry name" value="CH_dom_sf"/>
</dbReference>
<feature type="region of interest" description="Disordered" evidence="4">
    <location>
        <begin position="183"/>
        <end position="217"/>
    </location>
</feature>
<dbReference type="PANTHER" id="PTHR23167:SF88">
    <property type="entry name" value="CALPONIN-HOMOLOGY (CH) DOMAIN-CONTAINING PROTEIN"/>
    <property type="match status" value="1"/>
</dbReference>
<dbReference type="PANTHER" id="PTHR23167">
    <property type="entry name" value="CALPONIN HOMOLOGY DOMAIN-CONTAINING PROTEIN DDB_G0272472-RELATED"/>
    <property type="match status" value="1"/>
</dbReference>
<evidence type="ECO:0000259" key="5">
    <source>
        <dbReference type="PROSITE" id="PS50021"/>
    </source>
</evidence>
<sequence>MGDIEQEINLDEITDERVLQNLLDQTEDIDDRKAIRARIQELRAVEKARREEKLNKLTNSREDRLQQKQKEANEHKQRTMAMYDSMAKSAPAGGDKRMDIGIYKSFDATPPGTPTGSISGIKSSDLVEDALRQRQRAAEDRKKRVLAAYDAAARGQASGVANREVNFEAFKKVDVSEYTPVKSESTSTFGSSGGVAKVTKAPSSQPGTPLSPGFPGGVSFPKESEPDAMERMIRARQLEADERKRRTLAAYDIVAKQGAVKNHQLGTSYSSSAGFTGGVAQAEPKQNDKRTEGGLGSSSSVTITKSVTTSSCTTSSQKSGGGVARSGSDIKDMLLRWSRAKTKEYENVQIDNFSGSWANGLAFAALIHHFFPDAYDYKELDSKNRRRNFELAFKTAEEKADVYPLIEVEDMLLMKDKPDWKCVFTYVQAIYRKLHDRD</sequence>
<dbReference type="InterPro" id="IPR050540">
    <property type="entry name" value="F-actin_Monoox_Mical"/>
</dbReference>
<organism evidence="6">
    <name type="scientific">Oppiella nova</name>
    <dbReference type="NCBI Taxonomy" id="334625"/>
    <lineage>
        <taxon>Eukaryota</taxon>
        <taxon>Metazoa</taxon>
        <taxon>Ecdysozoa</taxon>
        <taxon>Arthropoda</taxon>
        <taxon>Chelicerata</taxon>
        <taxon>Arachnida</taxon>
        <taxon>Acari</taxon>
        <taxon>Acariformes</taxon>
        <taxon>Sarcoptiformes</taxon>
        <taxon>Oribatida</taxon>
        <taxon>Brachypylina</taxon>
        <taxon>Oppioidea</taxon>
        <taxon>Oppiidae</taxon>
        <taxon>Oppiella</taxon>
    </lineage>
</organism>
<evidence type="ECO:0000256" key="1">
    <source>
        <dbReference type="ARBA" id="ARBA00022553"/>
    </source>
</evidence>
<feature type="compositionally biased region" description="Low complexity" evidence="4">
    <location>
        <begin position="297"/>
        <end position="318"/>
    </location>
</feature>
<dbReference type="Pfam" id="PF12510">
    <property type="entry name" value="Smoothelin"/>
    <property type="match status" value="1"/>
</dbReference>
<keyword evidence="7" id="KW-1185">Reference proteome</keyword>
<proteinExistence type="inferred from homology"/>
<reference evidence="6" key="1">
    <citation type="submission" date="2020-11" db="EMBL/GenBank/DDBJ databases">
        <authorList>
            <person name="Tran Van P."/>
        </authorList>
    </citation>
    <scope>NUCLEOTIDE SEQUENCE</scope>
</reference>
<feature type="region of interest" description="Disordered" evidence="4">
    <location>
        <begin position="277"/>
        <end position="326"/>
    </location>
</feature>
<dbReference type="SUPFAM" id="SSF47576">
    <property type="entry name" value="Calponin-homology domain, CH-domain"/>
    <property type="match status" value="1"/>
</dbReference>
<dbReference type="OrthoDB" id="10017054at2759"/>
<dbReference type="AlphaFoldDB" id="A0A7R9LZX5"/>
<dbReference type="CDD" id="cd21200">
    <property type="entry name" value="CH_SMTN-like"/>
    <property type="match status" value="1"/>
</dbReference>
<accession>A0A7R9LZX5</accession>
<dbReference type="Proteomes" id="UP000728032">
    <property type="component" value="Unassembled WGS sequence"/>
</dbReference>
<dbReference type="EMBL" id="OC918657">
    <property type="protein sequence ID" value="CAD7649821.1"/>
    <property type="molecule type" value="Genomic_DNA"/>
</dbReference>
<dbReference type="PROSITE" id="PS50021">
    <property type="entry name" value="CH"/>
    <property type="match status" value="1"/>
</dbReference>
<evidence type="ECO:0000313" key="7">
    <source>
        <dbReference type="Proteomes" id="UP000728032"/>
    </source>
</evidence>
<feature type="domain" description="Calponin-homology (CH)" evidence="5">
    <location>
        <begin position="328"/>
        <end position="435"/>
    </location>
</feature>
<dbReference type="Gene3D" id="1.10.418.10">
    <property type="entry name" value="Calponin-like domain"/>
    <property type="match status" value="1"/>
</dbReference>
<dbReference type="InterPro" id="IPR001715">
    <property type="entry name" value="CH_dom"/>
</dbReference>
<dbReference type="InterPro" id="IPR022189">
    <property type="entry name" value="SMTN"/>
</dbReference>
<feature type="region of interest" description="Disordered" evidence="4">
    <location>
        <begin position="52"/>
        <end position="77"/>
    </location>
</feature>
<dbReference type="Pfam" id="PF00307">
    <property type="entry name" value="CH"/>
    <property type="match status" value="1"/>
</dbReference>
<name>A0A7R9LZX5_9ACAR</name>
<protein>
    <recommendedName>
        <fullName evidence="5">Calponin-homology (CH) domain-containing protein</fullName>
    </recommendedName>
</protein>
<keyword evidence="1" id="KW-0597">Phosphoprotein</keyword>
<evidence type="ECO:0000256" key="2">
    <source>
        <dbReference type="ARBA" id="ARBA00023054"/>
    </source>
</evidence>
<dbReference type="FunFam" id="1.10.418.10:FF:000009">
    <property type="entry name" value="smoothelin isoform X2"/>
    <property type="match status" value="1"/>
</dbReference>
<comment type="similarity">
    <text evidence="3">Belongs to the smoothelin family.</text>
</comment>